<dbReference type="AlphaFoldDB" id="A0A3B0FST7"/>
<reference evidence="3" key="2">
    <citation type="submission" date="2018-10" db="EMBL/GenBank/DDBJ databases">
        <authorList>
            <person name="Wang Y."/>
            <person name="Wang J."/>
            <person name="Yang X."/>
            <person name="Wang Z."/>
            <person name="Huang Y."/>
        </authorList>
    </citation>
    <scope>NUCLEOTIDE SEQUENCE [LARGE SCALE GENOMIC DNA]</scope>
    <source>
        <strain evidence="3">J015</strain>
    </source>
</reference>
<dbReference type="EMBL" id="RBNH01000011">
    <property type="protein sequence ID" value="RKO22910.1"/>
    <property type="molecule type" value="Genomic_DNA"/>
</dbReference>
<dbReference type="RefSeq" id="WP_013602860.1">
    <property type="nucleotide sequence ID" value="NZ_RBNH01000011.1"/>
</dbReference>
<gene>
    <name evidence="2" type="ORF">D7Z96_13165</name>
</gene>
<evidence type="ECO:0000256" key="1">
    <source>
        <dbReference type="SAM" id="Phobius"/>
    </source>
</evidence>
<keyword evidence="1" id="KW-0472">Membrane</keyword>
<dbReference type="Proteomes" id="UP000273159">
    <property type="component" value="Unassembled WGS sequence"/>
</dbReference>
<accession>A0A3B0FST7</accession>
<evidence type="ECO:0000313" key="2">
    <source>
        <dbReference type="EMBL" id="RKO22910.1"/>
    </source>
</evidence>
<protein>
    <submittedName>
        <fullName evidence="2">Uncharacterized protein</fullName>
    </submittedName>
</protein>
<sequence>MPAPAARTALGEFLRLWFLGYAGPSRLADRLQQKQGYVWGVAAQSLRGVLDSLLVYLPVTLLHRIPPMQPFIPGIPPQEYYLFLTVATPFVLVLQTFLVAGFIHLALRVLGRPSQLGLIVNIAGFAALVVGAVLIPWDWMWFALGAANQYLLGITPCYGCDALTLLAGT</sequence>
<reference evidence="2 3" key="1">
    <citation type="submission" date="2018-10" db="EMBL/GenBank/DDBJ databases">
        <title>Genome-guide identification and characterization of bacteria that degrade polycyclic aromatic hydrocarbons and resist hexavalent chromium simultaneously.</title>
        <authorList>
            <person name="Feng H."/>
        </authorList>
    </citation>
    <scope>NUCLEOTIDE SEQUENCE [LARGE SCALE GENOMIC DNA]</scope>
    <source>
        <strain evidence="2 3">J015</strain>
    </source>
</reference>
<feature type="transmembrane region" description="Helical" evidence="1">
    <location>
        <begin position="118"/>
        <end position="137"/>
    </location>
</feature>
<organism evidence="2 3">
    <name type="scientific">Pseudarthrobacter phenanthrenivorans</name>
    <name type="common">Arthrobacter phenanthrenivorans</name>
    <dbReference type="NCBI Taxonomy" id="361575"/>
    <lineage>
        <taxon>Bacteria</taxon>
        <taxon>Bacillati</taxon>
        <taxon>Actinomycetota</taxon>
        <taxon>Actinomycetes</taxon>
        <taxon>Micrococcales</taxon>
        <taxon>Micrococcaceae</taxon>
        <taxon>Pseudarthrobacter</taxon>
    </lineage>
</organism>
<keyword evidence="1" id="KW-1133">Transmembrane helix</keyword>
<proteinExistence type="predicted"/>
<feature type="transmembrane region" description="Helical" evidence="1">
    <location>
        <begin position="80"/>
        <end position="106"/>
    </location>
</feature>
<evidence type="ECO:0000313" key="3">
    <source>
        <dbReference type="Proteomes" id="UP000273159"/>
    </source>
</evidence>
<comment type="caution">
    <text evidence="2">The sequence shown here is derived from an EMBL/GenBank/DDBJ whole genome shotgun (WGS) entry which is preliminary data.</text>
</comment>
<name>A0A3B0FST7_PSEPS</name>
<keyword evidence="1" id="KW-0812">Transmembrane</keyword>